<reference evidence="5" key="1">
    <citation type="journal article" date="2021" name="Nat. Commun.">
        <title>Genetic determinants of endophytism in the Arabidopsis root mycobiome.</title>
        <authorList>
            <person name="Mesny F."/>
            <person name="Miyauchi S."/>
            <person name="Thiergart T."/>
            <person name="Pickel B."/>
            <person name="Atanasova L."/>
            <person name="Karlsson M."/>
            <person name="Huettel B."/>
            <person name="Barry K.W."/>
            <person name="Haridas S."/>
            <person name="Chen C."/>
            <person name="Bauer D."/>
            <person name="Andreopoulos W."/>
            <person name="Pangilinan J."/>
            <person name="LaButti K."/>
            <person name="Riley R."/>
            <person name="Lipzen A."/>
            <person name="Clum A."/>
            <person name="Drula E."/>
            <person name="Henrissat B."/>
            <person name="Kohler A."/>
            <person name="Grigoriev I.V."/>
            <person name="Martin F.M."/>
            <person name="Hacquard S."/>
        </authorList>
    </citation>
    <scope>NUCLEOTIDE SEQUENCE</scope>
    <source>
        <strain evidence="5">MPI-CAGE-CH-0235</strain>
    </source>
</reference>
<keyword evidence="6" id="KW-1185">Reference proteome</keyword>
<dbReference type="InterPro" id="IPR036770">
    <property type="entry name" value="Ankyrin_rpt-contain_sf"/>
</dbReference>
<protein>
    <submittedName>
        <fullName evidence="5">Uncharacterized protein</fullName>
    </submittedName>
</protein>
<comment type="caution">
    <text evidence="5">The sequence shown here is derived from an EMBL/GenBank/DDBJ whole genome shotgun (WGS) entry which is preliminary data.</text>
</comment>
<evidence type="ECO:0000313" key="6">
    <source>
        <dbReference type="Proteomes" id="UP000813444"/>
    </source>
</evidence>
<feature type="compositionally biased region" description="Low complexity" evidence="4">
    <location>
        <begin position="1"/>
        <end position="15"/>
    </location>
</feature>
<keyword evidence="1" id="KW-0677">Repeat</keyword>
<evidence type="ECO:0000256" key="3">
    <source>
        <dbReference type="PROSITE-ProRule" id="PRU00023"/>
    </source>
</evidence>
<feature type="compositionally biased region" description="Basic and acidic residues" evidence="4">
    <location>
        <begin position="16"/>
        <end position="25"/>
    </location>
</feature>
<keyword evidence="2 3" id="KW-0040">ANK repeat</keyword>
<dbReference type="InterPro" id="IPR050889">
    <property type="entry name" value="Dendritic_Spine_Reg/Scaffold"/>
</dbReference>
<feature type="repeat" description="ANK" evidence="3">
    <location>
        <begin position="388"/>
        <end position="420"/>
    </location>
</feature>
<dbReference type="PANTHER" id="PTHR24166">
    <property type="entry name" value="ROLLING PEBBLES, ISOFORM B"/>
    <property type="match status" value="1"/>
</dbReference>
<dbReference type="Gene3D" id="1.25.40.20">
    <property type="entry name" value="Ankyrin repeat-containing domain"/>
    <property type="match status" value="1"/>
</dbReference>
<dbReference type="AlphaFoldDB" id="A0A8K0WTX3"/>
<dbReference type="PROSITE" id="PS50297">
    <property type="entry name" value="ANK_REP_REGION"/>
    <property type="match status" value="1"/>
</dbReference>
<evidence type="ECO:0000256" key="4">
    <source>
        <dbReference type="SAM" id="MobiDB-lite"/>
    </source>
</evidence>
<evidence type="ECO:0000313" key="5">
    <source>
        <dbReference type="EMBL" id="KAH7324691.1"/>
    </source>
</evidence>
<dbReference type="Pfam" id="PF12796">
    <property type="entry name" value="Ank_2"/>
    <property type="match status" value="1"/>
</dbReference>
<name>A0A8K0WTX3_9HYPO</name>
<dbReference type="SUPFAM" id="SSF48403">
    <property type="entry name" value="Ankyrin repeat"/>
    <property type="match status" value="1"/>
</dbReference>
<feature type="region of interest" description="Disordered" evidence="4">
    <location>
        <begin position="1"/>
        <end position="30"/>
    </location>
</feature>
<sequence length="789" mass="88693">MSSPSHQSPAAAPEAPSDRDAHEPEVQTDATTEVVLAWVDLLNSPELDREPEEYFEEEMRLRQFRKKEPRFAMAASTWPQYAEDLWPTVKEPLCRLFASPAPYNFVQCVLEYVRRRWPEMAGSTPSVEFLDLSDALCAGSIVPLQFAAALALPSLCRELLSRGASLNAGGYMGPPLFCALVGPNALLWGRRPQSWENLLQKYREPAQRKATISIFLDADCDSDYTFRFKDLKESHMLPLALWSAMETSDHTILEWFLDRQAVIDLGLLPVIEKYLIPGQDCSDKASPILARILLNVFDAAIAPLDAYSFEESAEQDQLITKVIAIIESCGIDLSQLEGNHRIKYVTDSEYPEFLQGMMTVMTDHIVAIQRLSKDDRFDPNHKFTESSFQETILHAAVSGGQVDVVDFLIEHGASLDARDFKGRTPVMVVESMEMLARLVKKHGAITTHVDQEGLTIWHYLAATNDAPLLAWLVYNDPDRDACLQMRSPSGTPMVEAINYINWLAKEFGDALSFGVMQPTAAHVLIPNCDHLRFIDCDTIQIAHLAVEWSDRHLISALKQAGVDFGVYHEELGSPLHRINVSASSSFVDYMLSICTATPLFDPKGFSPAETMLLNFRLLVGDMFHSRKGNVLSTKHPSCQAVLNPLTYRRMLTPAVLESLNDDGQDVWTRTCDVVTIWEKRLEKSGTVVDFIWCSLITALDVLLDTDALHSHEQRTGNSGIYCIHQPGRKDIKWSPIREDLLLRILRTSKGGATEEFLQTEDAQELYGMALGAAKYELANYLNLKRRRLR</sequence>
<dbReference type="Proteomes" id="UP000813444">
    <property type="component" value="Unassembled WGS sequence"/>
</dbReference>
<dbReference type="InterPro" id="IPR002110">
    <property type="entry name" value="Ankyrin_rpt"/>
</dbReference>
<evidence type="ECO:0000256" key="1">
    <source>
        <dbReference type="ARBA" id="ARBA00022737"/>
    </source>
</evidence>
<dbReference type="OrthoDB" id="194358at2759"/>
<accession>A0A8K0WTX3</accession>
<dbReference type="PANTHER" id="PTHR24166:SF48">
    <property type="entry name" value="PROTEIN VAPYRIN"/>
    <property type="match status" value="1"/>
</dbReference>
<proteinExistence type="predicted"/>
<dbReference type="SMART" id="SM00248">
    <property type="entry name" value="ANK"/>
    <property type="match status" value="5"/>
</dbReference>
<dbReference type="PROSITE" id="PS50088">
    <property type="entry name" value="ANK_REPEAT"/>
    <property type="match status" value="1"/>
</dbReference>
<evidence type="ECO:0000256" key="2">
    <source>
        <dbReference type="ARBA" id="ARBA00023043"/>
    </source>
</evidence>
<gene>
    <name evidence="5" type="ORF">B0I35DRAFT_424786</name>
</gene>
<organism evidence="5 6">
    <name type="scientific">Stachybotrys elegans</name>
    <dbReference type="NCBI Taxonomy" id="80388"/>
    <lineage>
        <taxon>Eukaryota</taxon>
        <taxon>Fungi</taxon>
        <taxon>Dikarya</taxon>
        <taxon>Ascomycota</taxon>
        <taxon>Pezizomycotina</taxon>
        <taxon>Sordariomycetes</taxon>
        <taxon>Hypocreomycetidae</taxon>
        <taxon>Hypocreales</taxon>
        <taxon>Stachybotryaceae</taxon>
        <taxon>Stachybotrys</taxon>
    </lineage>
</organism>
<dbReference type="EMBL" id="JAGPNK010000003">
    <property type="protein sequence ID" value="KAH7324691.1"/>
    <property type="molecule type" value="Genomic_DNA"/>
</dbReference>